<feature type="repeat" description="TPR" evidence="3">
    <location>
        <begin position="246"/>
        <end position="279"/>
    </location>
</feature>
<dbReference type="GO" id="GO:0007091">
    <property type="term" value="P:metaphase/anaphase transition of mitotic cell cycle"/>
    <property type="evidence" value="ECO:0007669"/>
    <property type="project" value="TreeGrafter"/>
</dbReference>
<comment type="caution">
    <text evidence="4">The sequence shown here is derived from an EMBL/GenBank/DDBJ whole genome shotgun (WGS) entry which is preliminary data.</text>
</comment>
<sequence length="538" mass="61538">MVLSPLENQLKEATEWSLKSYLVSNAVFLSERLSSEPSSTTEDEELKLHLLAKCYLAESSPYKVVLILKNCSSVENLYLYALACFQTTKLEEAEKALLKCSLHTSAEVNYLLGQICERQSRIQDAISYYSKALNLNSNLWTAFEKLCELGYFIDTSISFKTDEKSEHLFPGESPSNFHPLTASNFGNWSPPPKLNSPAHKTPAKTSKDLKQLLAELGKAYQALSQYNTNEAMNLLKALPDSQKNSGWALCQMGRCCFEKYDFAGAVEYFQRAFQKEPQRTEDTDYYSSALWYEKKNSELCYTLHNALKNAYYAPQTWVIAGNFYSLQKERETAIKCFTRAIQLNPYYSYAYALCGHEHLANEDFDQARYHYESANNIDSRQYTALWGLGSLYFKQEKYTQSLQCYKAARSINPNSSIILTYLGVNYKATGHYEEAINCFESAIRIDKKNPLPKFQLGILLSQLDRDQEALSHLETLCQENSRESHLYIQIGKIYAKLGQPEKALRHYNDAQELNPKNHSEIKNLIEQLHGSSSLHMMP</sequence>
<keyword evidence="1 3" id="KW-0802">TPR repeat</keyword>
<evidence type="ECO:0000313" key="5">
    <source>
        <dbReference type="Proteomes" id="UP001162131"/>
    </source>
</evidence>
<dbReference type="Pfam" id="PF00515">
    <property type="entry name" value="TPR_1"/>
    <property type="match status" value="1"/>
</dbReference>
<feature type="repeat" description="TPR" evidence="3">
    <location>
        <begin position="382"/>
        <end position="415"/>
    </location>
</feature>
<dbReference type="Gene3D" id="1.25.40.10">
    <property type="entry name" value="Tetratricopeptide repeat domain"/>
    <property type="match status" value="4"/>
</dbReference>
<name>A0AAU9KEP1_9CILI</name>
<evidence type="ECO:0000313" key="4">
    <source>
        <dbReference type="EMBL" id="CAG9335329.1"/>
    </source>
</evidence>
<protein>
    <submittedName>
        <fullName evidence="4">Uncharacterized protein</fullName>
    </submittedName>
</protein>
<reference evidence="4" key="1">
    <citation type="submission" date="2021-09" db="EMBL/GenBank/DDBJ databases">
        <authorList>
            <consortium name="AG Swart"/>
            <person name="Singh M."/>
            <person name="Singh A."/>
            <person name="Seah K."/>
            <person name="Emmerich C."/>
        </authorList>
    </citation>
    <scope>NUCLEOTIDE SEQUENCE</scope>
    <source>
        <strain evidence="4">ATCC30299</strain>
    </source>
</reference>
<gene>
    <name evidence="4" type="ORF">BSTOLATCC_MIC63806</name>
</gene>
<dbReference type="PANTHER" id="PTHR12558:SF13">
    <property type="entry name" value="CELL DIVISION CYCLE PROTEIN 27 HOMOLOG"/>
    <property type="match status" value="1"/>
</dbReference>
<dbReference type="Pfam" id="PF13181">
    <property type="entry name" value="TPR_8"/>
    <property type="match status" value="2"/>
</dbReference>
<dbReference type="Pfam" id="PF13424">
    <property type="entry name" value="TPR_12"/>
    <property type="match status" value="1"/>
</dbReference>
<dbReference type="SUPFAM" id="SSF48452">
    <property type="entry name" value="TPR-like"/>
    <property type="match status" value="2"/>
</dbReference>
<dbReference type="PROSITE" id="PS50293">
    <property type="entry name" value="TPR_REGION"/>
    <property type="match status" value="1"/>
</dbReference>
<dbReference type="InterPro" id="IPR011990">
    <property type="entry name" value="TPR-like_helical_dom_sf"/>
</dbReference>
<dbReference type="PANTHER" id="PTHR12558">
    <property type="entry name" value="CELL DIVISION CYCLE 16,23,27"/>
    <property type="match status" value="1"/>
</dbReference>
<organism evidence="4 5">
    <name type="scientific">Blepharisma stoltei</name>
    <dbReference type="NCBI Taxonomy" id="1481888"/>
    <lineage>
        <taxon>Eukaryota</taxon>
        <taxon>Sar</taxon>
        <taxon>Alveolata</taxon>
        <taxon>Ciliophora</taxon>
        <taxon>Postciliodesmatophora</taxon>
        <taxon>Heterotrichea</taxon>
        <taxon>Heterotrichida</taxon>
        <taxon>Blepharismidae</taxon>
        <taxon>Blepharisma</taxon>
    </lineage>
</organism>
<feature type="repeat" description="TPR" evidence="3">
    <location>
        <begin position="314"/>
        <end position="347"/>
    </location>
</feature>
<dbReference type="GO" id="GO:0051301">
    <property type="term" value="P:cell division"/>
    <property type="evidence" value="ECO:0007669"/>
    <property type="project" value="TreeGrafter"/>
</dbReference>
<dbReference type="PROSITE" id="PS50005">
    <property type="entry name" value="TPR"/>
    <property type="match status" value="6"/>
</dbReference>
<dbReference type="GO" id="GO:0031145">
    <property type="term" value="P:anaphase-promoting complex-dependent catabolic process"/>
    <property type="evidence" value="ECO:0007669"/>
    <property type="project" value="TreeGrafter"/>
</dbReference>
<dbReference type="AlphaFoldDB" id="A0AAU9KEP1"/>
<feature type="repeat" description="TPR" evidence="3">
    <location>
        <begin position="416"/>
        <end position="449"/>
    </location>
</feature>
<proteinExistence type="inferred from homology"/>
<evidence type="ECO:0000256" key="2">
    <source>
        <dbReference type="ARBA" id="ARBA00038210"/>
    </source>
</evidence>
<dbReference type="Proteomes" id="UP001162131">
    <property type="component" value="Unassembled WGS sequence"/>
</dbReference>
<dbReference type="GO" id="GO:0005737">
    <property type="term" value="C:cytoplasm"/>
    <property type="evidence" value="ECO:0007669"/>
    <property type="project" value="TreeGrafter"/>
</dbReference>
<feature type="repeat" description="TPR" evidence="3">
    <location>
        <begin position="106"/>
        <end position="139"/>
    </location>
</feature>
<evidence type="ECO:0000256" key="1">
    <source>
        <dbReference type="ARBA" id="ARBA00022803"/>
    </source>
</evidence>
<evidence type="ECO:0000256" key="3">
    <source>
        <dbReference type="PROSITE-ProRule" id="PRU00339"/>
    </source>
</evidence>
<dbReference type="GO" id="GO:0016567">
    <property type="term" value="P:protein ubiquitination"/>
    <property type="evidence" value="ECO:0007669"/>
    <property type="project" value="TreeGrafter"/>
</dbReference>
<dbReference type="Pfam" id="PF12895">
    <property type="entry name" value="ANAPC3"/>
    <property type="match status" value="1"/>
</dbReference>
<accession>A0AAU9KEP1</accession>
<feature type="repeat" description="TPR" evidence="3">
    <location>
        <begin position="484"/>
        <end position="517"/>
    </location>
</feature>
<comment type="similarity">
    <text evidence="2">Belongs to the APC3/CDC27 family.</text>
</comment>
<dbReference type="SMART" id="SM00028">
    <property type="entry name" value="TPR"/>
    <property type="match status" value="8"/>
</dbReference>
<keyword evidence="5" id="KW-1185">Reference proteome</keyword>
<dbReference type="GO" id="GO:0005680">
    <property type="term" value="C:anaphase-promoting complex"/>
    <property type="evidence" value="ECO:0007669"/>
    <property type="project" value="TreeGrafter"/>
</dbReference>
<dbReference type="InterPro" id="IPR019734">
    <property type="entry name" value="TPR_rpt"/>
</dbReference>
<dbReference type="EMBL" id="CAJZBQ010000062">
    <property type="protein sequence ID" value="CAG9335329.1"/>
    <property type="molecule type" value="Genomic_DNA"/>
</dbReference>